<dbReference type="Gene3D" id="1.10.530.10">
    <property type="match status" value="1"/>
</dbReference>
<evidence type="ECO:0000259" key="2">
    <source>
        <dbReference type="Pfam" id="PF01464"/>
    </source>
</evidence>
<accession>A0A212JNR2</accession>
<feature type="domain" description="Transglycosylase SLT" evidence="2">
    <location>
        <begin position="20"/>
        <end position="127"/>
    </location>
</feature>
<proteinExistence type="predicted"/>
<name>A0A212JNR2_9DELT</name>
<dbReference type="EMBL" id="FLUQ01000001">
    <property type="protein sequence ID" value="SBW01094.1"/>
    <property type="molecule type" value="Genomic_DNA"/>
</dbReference>
<gene>
    <name evidence="3" type="ORF">KL86DPRO_11897</name>
</gene>
<organism evidence="3">
    <name type="scientific">uncultured delta proteobacterium</name>
    <dbReference type="NCBI Taxonomy" id="34034"/>
    <lineage>
        <taxon>Bacteria</taxon>
        <taxon>Deltaproteobacteria</taxon>
        <taxon>environmental samples</taxon>
    </lineage>
</organism>
<dbReference type="Pfam" id="PF01464">
    <property type="entry name" value="SLT"/>
    <property type="match status" value="1"/>
</dbReference>
<sequence length="212" mass="23503">MKKTLMLAVLLCFPMSALAAEPGPPAQLVKAVARQESGLNPLAVNIAGKSYYPATQKEAERLIREALAAGKSFDVGKMQINNWWMKRFSISPFSLLDPDVNEAWGKRILAEEIARHGLNWKAVGKYHSPDPERGRQYAWLVYRHYAGQRASKGIKEAPRAYKKTDTKNIFDSRGIRADQGIGQQSGPVPFHVQQKGVPWVFRPKSGASGSAD</sequence>
<evidence type="ECO:0000313" key="3">
    <source>
        <dbReference type="EMBL" id="SBW01094.1"/>
    </source>
</evidence>
<dbReference type="InterPro" id="IPR008258">
    <property type="entry name" value="Transglycosylase_SLT_dom_1"/>
</dbReference>
<dbReference type="AlphaFoldDB" id="A0A212JNR2"/>
<evidence type="ECO:0000256" key="1">
    <source>
        <dbReference type="SAM" id="SignalP"/>
    </source>
</evidence>
<dbReference type="CDD" id="cd13400">
    <property type="entry name" value="LT_IagB-like"/>
    <property type="match status" value="1"/>
</dbReference>
<feature type="chain" id="PRO_5013120912" description="Transglycosylase SLT domain-containing protein" evidence="1">
    <location>
        <begin position="20"/>
        <end position="212"/>
    </location>
</feature>
<dbReference type="SUPFAM" id="SSF53955">
    <property type="entry name" value="Lysozyme-like"/>
    <property type="match status" value="1"/>
</dbReference>
<keyword evidence="1" id="KW-0732">Signal</keyword>
<protein>
    <recommendedName>
        <fullName evidence="2">Transglycosylase SLT domain-containing protein</fullName>
    </recommendedName>
</protein>
<reference evidence="3" key="1">
    <citation type="submission" date="2016-04" db="EMBL/GenBank/DDBJ databases">
        <authorList>
            <person name="Evans L.H."/>
            <person name="Alamgir A."/>
            <person name="Owens N."/>
            <person name="Weber N.D."/>
            <person name="Virtaneva K."/>
            <person name="Barbian K."/>
            <person name="Babar A."/>
            <person name="Rosenke K."/>
        </authorList>
    </citation>
    <scope>NUCLEOTIDE SEQUENCE</scope>
    <source>
        <strain evidence="3">86</strain>
    </source>
</reference>
<feature type="signal peptide" evidence="1">
    <location>
        <begin position="1"/>
        <end position="19"/>
    </location>
</feature>
<dbReference type="InterPro" id="IPR023346">
    <property type="entry name" value="Lysozyme-like_dom_sf"/>
</dbReference>